<protein>
    <submittedName>
        <fullName evidence="4">Glyoxylate/hydroxypyruvate reductase A</fullName>
    </submittedName>
</protein>
<dbReference type="InterPro" id="IPR036291">
    <property type="entry name" value="NAD(P)-bd_dom_sf"/>
</dbReference>
<evidence type="ECO:0000313" key="4">
    <source>
        <dbReference type="EMBL" id="GGE09685.1"/>
    </source>
</evidence>
<dbReference type="EMBL" id="BMIQ01000004">
    <property type="protein sequence ID" value="GGE09685.1"/>
    <property type="molecule type" value="Genomic_DNA"/>
</dbReference>
<evidence type="ECO:0000313" key="5">
    <source>
        <dbReference type="Proteomes" id="UP000644699"/>
    </source>
</evidence>
<dbReference type="Gene3D" id="3.40.50.720">
    <property type="entry name" value="NAD(P)-binding Rossmann-like Domain"/>
    <property type="match status" value="2"/>
</dbReference>
<accession>A0A916ZS33</accession>
<feature type="domain" description="D-isomer specific 2-hydroxyacid dehydrogenase NAD-binding" evidence="3">
    <location>
        <begin position="102"/>
        <end position="279"/>
    </location>
</feature>
<gene>
    <name evidence="4" type="ORF">GCM10011390_30980</name>
</gene>
<sequence length="314" mass="34255">MTILISITGYDPERWAEIFRRAAPGRQVVTAPAGPADPAIRYAIVWKQPEGLLAGLPNLTAIFSLGAGVDHILRDRTLPDRPVVRIVAEDLTARMSEYVVWRVMDHFRRGFAYRAQQGQKLWHERLQPAAREITVGIMGLGNLGRDAAEKLKVLGFRVAGWSRTERRVDGVDTFAGEAGLGPFLAASDILVVLLPATPETKGILDAKLLSRLKRQTPLGAGPVLINAGRGSLQVEADILAALDAERLSEASLDVFESEPLPAASPLWTHPRVFVTPHAAAVSDPTALVPEILKQIEAFERGEPLRHVVDRQAGY</sequence>
<dbReference type="GO" id="GO:0016491">
    <property type="term" value="F:oxidoreductase activity"/>
    <property type="evidence" value="ECO:0007669"/>
    <property type="project" value="UniProtKB-KW"/>
</dbReference>
<dbReference type="CDD" id="cd12164">
    <property type="entry name" value="GDH_like_2"/>
    <property type="match status" value="1"/>
</dbReference>
<evidence type="ECO:0000256" key="1">
    <source>
        <dbReference type="ARBA" id="ARBA00023002"/>
    </source>
</evidence>
<organism evidence="4 5">
    <name type="scientific">Aureimonas endophytica</name>
    <dbReference type="NCBI Taxonomy" id="2027858"/>
    <lineage>
        <taxon>Bacteria</taxon>
        <taxon>Pseudomonadati</taxon>
        <taxon>Pseudomonadota</taxon>
        <taxon>Alphaproteobacteria</taxon>
        <taxon>Hyphomicrobiales</taxon>
        <taxon>Aurantimonadaceae</taxon>
        <taxon>Aureimonas</taxon>
    </lineage>
</organism>
<dbReference type="PANTHER" id="PTHR43333">
    <property type="entry name" value="2-HACID_DH_C DOMAIN-CONTAINING PROTEIN"/>
    <property type="match status" value="1"/>
</dbReference>
<name>A0A916ZS33_9HYPH</name>
<keyword evidence="1" id="KW-0560">Oxidoreductase</keyword>
<dbReference type="RefSeq" id="WP_188909998.1">
    <property type="nucleotide sequence ID" value="NZ_BMIQ01000004.1"/>
</dbReference>
<dbReference type="InterPro" id="IPR006140">
    <property type="entry name" value="D-isomer_DH_NAD-bd"/>
</dbReference>
<reference evidence="4" key="2">
    <citation type="submission" date="2020-09" db="EMBL/GenBank/DDBJ databases">
        <authorList>
            <person name="Sun Q."/>
            <person name="Zhou Y."/>
        </authorList>
    </citation>
    <scope>NUCLEOTIDE SEQUENCE</scope>
    <source>
        <strain evidence="4">CGMCC 1.15367</strain>
    </source>
</reference>
<dbReference type="GO" id="GO:0051287">
    <property type="term" value="F:NAD binding"/>
    <property type="evidence" value="ECO:0007669"/>
    <property type="project" value="InterPro"/>
</dbReference>
<dbReference type="SUPFAM" id="SSF51735">
    <property type="entry name" value="NAD(P)-binding Rossmann-fold domains"/>
    <property type="match status" value="1"/>
</dbReference>
<comment type="caution">
    <text evidence="4">The sequence shown here is derived from an EMBL/GenBank/DDBJ whole genome shotgun (WGS) entry which is preliminary data.</text>
</comment>
<proteinExistence type="predicted"/>
<evidence type="ECO:0000259" key="3">
    <source>
        <dbReference type="Pfam" id="PF02826"/>
    </source>
</evidence>
<dbReference type="AlphaFoldDB" id="A0A916ZS33"/>
<evidence type="ECO:0000256" key="2">
    <source>
        <dbReference type="ARBA" id="ARBA00023027"/>
    </source>
</evidence>
<dbReference type="PANTHER" id="PTHR43333:SF1">
    <property type="entry name" value="D-ISOMER SPECIFIC 2-HYDROXYACID DEHYDROGENASE NAD-BINDING DOMAIN-CONTAINING PROTEIN"/>
    <property type="match status" value="1"/>
</dbReference>
<keyword evidence="5" id="KW-1185">Reference proteome</keyword>
<dbReference type="Pfam" id="PF02826">
    <property type="entry name" value="2-Hacid_dh_C"/>
    <property type="match status" value="1"/>
</dbReference>
<reference evidence="4" key="1">
    <citation type="journal article" date="2014" name="Int. J. Syst. Evol. Microbiol.">
        <title>Complete genome sequence of Corynebacterium casei LMG S-19264T (=DSM 44701T), isolated from a smear-ripened cheese.</title>
        <authorList>
            <consortium name="US DOE Joint Genome Institute (JGI-PGF)"/>
            <person name="Walter F."/>
            <person name="Albersmeier A."/>
            <person name="Kalinowski J."/>
            <person name="Ruckert C."/>
        </authorList>
    </citation>
    <scope>NUCLEOTIDE SEQUENCE</scope>
    <source>
        <strain evidence="4">CGMCC 1.15367</strain>
    </source>
</reference>
<keyword evidence="2" id="KW-0520">NAD</keyword>
<dbReference type="Proteomes" id="UP000644699">
    <property type="component" value="Unassembled WGS sequence"/>
</dbReference>
<dbReference type="SUPFAM" id="SSF52283">
    <property type="entry name" value="Formate/glycerate dehydrogenase catalytic domain-like"/>
    <property type="match status" value="1"/>
</dbReference>